<feature type="signal peptide" evidence="1">
    <location>
        <begin position="1"/>
        <end position="23"/>
    </location>
</feature>
<dbReference type="AlphaFoldDB" id="A0A0L8I3N8"/>
<proteinExistence type="predicted"/>
<protein>
    <recommendedName>
        <fullName evidence="3">Secreted protein</fullName>
    </recommendedName>
</protein>
<evidence type="ECO:0000313" key="2">
    <source>
        <dbReference type="EMBL" id="KOF95959.1"/>
    </source>
</evidence>
<accession>A0A0L8I3N8</accession>
<evidence type="ECO:0008006" key="3">
    <source>
        <dbReference type="Google" id="ProtNLM"/>
    </source>
</evidence>
<gene>
    <name evidence="2" type="ORF">OCBIM_22036766mg</name>
</gene>
<dbReference type="EMBL" id="KQ416656">
    <property type="protein sequence ID" value="KOF95959.1"/>
    <property type="molecule type" value="Genomic_DNA"/>
</dbReference>
<organism evidence="2">
    <name type="scientific">Octopus bimaculoides</name>
    <name type="common">California two-spotted octopus</name>
    <dbReference type="NCBI Taxonomy" id="37653"/>
    <lineage>
        <taxon>Eukaryota</taxon>
        <taxon>Metazoa</taxon>
        <taxon>Spiralia</taxon>
        <taxon>Lophotrochozoa</taxon>
        <taxon>Mollusca</taxon>
        <taxon>Cephalopoda</taxon>
        <taxon>Coleoidea</taxon>
        <taxon>Octopodiformes</taxon>
        <taxon>Octopoda</taxon>
        <taxon>Incirrata</taxon>
        <taxon>Octopodidae</taxon>
        <taxon>Octopus</taxon>
    </lineage>
</organism>
<keyword evidence="1" id="KW-0732">Signal</keyword>
<name>A0A0L8I3N8_OCTBM</name>
<evidence type="ECO:0000256" key="1">
    <source>
        <dbReference type="SAM" id="SignalP"/>
    </source>
</evidence>
<feature type="chain" id="PRO_5005584142" description="Secreted protein" evidence="1">
    <location>
        <begin position="24"/>
        <end position="71"/>
    </location>
</feature>
<reference evidence="2" key="1">
    <citation type="submission" date="2015-07" db="EMBL/GenBank/DDBJ databases">
        <title>MeaNS - Measles Nucleotide Surveillance Program.</title>
        <authorList>
            <person name="Tran T."/>
            <person name="Druce J."/>
        </authorList>
    </citation>
    <scope>NUCLEOTIDE SEQUENCE</scope>
    <source>
        <strain evidence="2">UCB-OBI-ISO-001</strain>
        <tissue evidence="2">Gonad</tissue>
    </source>
</reference>
<sequence length="71" mass="8545">MRDTWCLFKNFLSFFLFTSPQTGKTTFPKRTLLIWYQLKTPLFVFKQVSKSCRLLRSLSFRPCKVYTVCFC</sequence>